<keyword evidence="3" id="KW-1185">Reference proteome</keyword>
<reference evidence="2 3" key="1">
    <citation type="journal article" date="2024" name="G3 (Bethesda)">
        <title>Genome assembly of Hibiscus sabdariffa L. provides insights into metabolisms of medicinal natural products.</title>
        <authorList>
            <person name="Kim T."/>
        </authorList>
    </citation>
    <scope>NUCLEOTIDE SEQUENCE [LARGE SCALE GENOMIC DNA]</scope>
    <source>
        <strain evidence="2">TK-2024</strain>
        <tissue evidence="2">Old leaves</tissue>
    </source>
</reference>
<evidence type="ECO:0000256" key="1">
    <source>
        <dbReference type="SAM" id="MobiDB-lite"/>
    </source>
</evidence>
<accession>A0ABR2TB41</accession>
<evidence type="ECO:0000313" key="2">
    <source>
        <dbReference type="EMBL" id="KAK9034490.1"/>
    </source>
</evidence>
<evidence type="ECO:0000313" key="3">
    <source>
        <dbReference type="Proteomes" id="UP001396334"/>
    </source>
</evidence>
<organism evidence="2 3">
    <name type="scientific">Hibiscus sabdariffa</name>
    <name type="common">roselle</name>
    <dbReference type="NCBI Taxonomy" id="183260"/>
    <lineage>
        <taxon>Eukaryota</taxon>
        <taxon>Viridiplantae</taxon>
        <taxon>Streptophyta</taxon>
        <taxon>Embryophyta</taxon>
        <taxon>Tracheophyta</taxon>
        <taxon>Spermatophyta</taxon>
        <taxon>Magnoliopsida</taxon>
        <taxon>eudicotyledons</taxon>
        <taxon>Gunneridae</taxon>
        <taxon>Pentapetalae</taxon>
        <taxon>rosids</taxon>
        <taxon>malvids</taxon>
        <taxon>Malvales</taxon>
        <taxon>Malvaceae</taxon>
        <taxon>Malvoideae</taxon>
        <taxon>Hibiscus</taxon>
    </lineage>
</organism>
<dbReference type="EMBL" id="JBBPBN010000007">
    <property type="protein sequence ID" value="KAK9034490.1"/>
    <property type="molecule type" value="Genomic_DNA"/>
</dbReference>
<feature type="compositionally biased region" description="Polar residues" evidence="1">
    <location>
        <begin position="89"/>
        <end position="103"/>
    </location>
</feature>
<feature type="region of interest" description="Disordered" evidence="1">
    <location>
        <begin position="86"/>
        <end position="120"/>
    </location>
</feature>
<dbReference type="Proteomes" id="UP001396334">
    <property type="component" value="Unassembled WGS sequence"/>
</dbReference>
<protein>
    <submittedName>
        <fullName evidence="2">Uncharacterized protein</fullName>
    </submittedName>
</protein>
<proteinExistence type="predicted"/>
<gene>
    <name evidence="2" type="ORF">V6N11_050654</name>
</gene>
<sequence length="294" mass="33517">MELSSKTLKIIKGECQWWDNMNWNEAEWGNRPNYLMRIFSPIDNEKDVMIQLVEDRVLLGETTQNEDQQQALPLLRKQSEYQGGLPIQEATSSVHTDLRGNSSPEEEGKAVAVDSQQFDHLEPMVVSRADESAESTEPAFEPALPGVDGTELSVAEEPELSIGSQQATYENVEQASNEADVVNDDQTNEKDVMTQLAEDRGILETNIENEDQREWRYQPYYLMDIFSPLNNEEDMMTQLAEDNDLLETIIENEGQQPDDDKDEMIRLVKDNDLLETLIGNEGRQEGNVSVYFTF</sequence>
<name>A0ABR2TB41_9ROSI</name>
<comment type="caution">
    <text evidence="2">The sequence shown here is derived from an EMBL/GenBank/DDBJ whole genome shotgun (WGS) entry which is preliminary data.</text>
</comment>